<dbReference type="PROSITE" id="PS51007">
    <property type="entry name" value="CYTC"/>
    <property type="match status" value="1"/>
</dbReference>
<keyword evidence="7" id="KW-1185">Reference proteome</keyword>
<dbReference type="InterPro" id="IPR036909">
    <property type="entry name" value="Cyt_c-like_dom_sf"/>
</dbReference>
<dbReference type="AlphaFoldDB" id="A0A6P1T0I8"/>
<organism evidence="6 7">
    <name type="scientific">Algicella marina</name>
    <dbReference type="NCBI Taxonomy" id="2683284"/>
    <lineage>
        <taxon>Bacteria</taxon>
        <taxon>Pseudomonadati</taxon>
        <taxon>Pseudomonadota</taxon>
        <taxon>Alphaproteobacteria</taxon>
        <taxon>Rhodobacterales</taxon>
        <taxon>Paracoccaceae</taxon>
        <taxon>Algicella</taxon>
    </lineage>
</organism>
<feature type="domain" description="Cytochrome c" evidence="5">
    <location>
        <begin position="132"/>
        <end position="230"/>
    </location>
</feature>
<keyword evidence="2 4" id="KW-0479">Metal-binding</keyword>
<dbReference type="Pfam" id="PF00034">
    <property type="entry name" value="Cytochrom_C"/>
    <property type="match status" value="1"/>
</dbReference>
<dbReference type="Proteomes" id="UP000464495">
    <property type="component" value="Chromosome"/>
</dbReference>
<evidence type="ECO:0000256" key="3">
    <source>
        <dbReference type="ARBA" id="ARBA00023004"/>
    </source>
</evidence>
<evidence type="ECO:0000259" key="5">
    <source>
        <dbReference type="PROSITE" id="PS51007"/>
    </source>
</evidence>
<dbReference type="RefSeq" id="WP_161861852.1">
    <property type="nucleotide sequence ID" value="NZ_CP046620.1"/>
</dbReference>
<dbReference type="KEGG" id="amaq:GO499_08775"/>
<dbReference type="EMBL" id="CP046620">
    <property type="protein sequence ID" value="QHQ35285.1"/>
    <property type="molecule type" value="Genomic_DNA"/>
</dbReference>
<dbReference type="Gene3D" id="1.10.760.10">
    <property type="entry name" value="Cytochrome c-like domain"/>
    <property type="match status" value="1"/>
</dbReference>
<keyword evidence="1 4" id="KW-0349">Heme</keyword>
<reference evidence="6 7" key="1">
    <citation type="submission" date="2019-12" db="EMBL/GenBank/DDBJ databases">
        <title>Complete genome sequence of Algicella marina strain 9Alg 56(T) isolated from the red alga Tichocarpus crinitus.</title>
        <authorList>
            <person name="Kim S.-G."/>
            <person name="Nedashkovskaya O.I."/>
        </authorList>
    </citation>
    <scope>NUCLEOTIDE SEQUENCE [LARGE SCALE GENOMIC DNA]</scope>
    <source>
        <strain evidence="6 7">9Alg 56</strain>
    </source>
</reference>
<evidence type="ECO:0000256" key="1">
    <source>
        <dbReference type="ARBA" id="ARBA00022617"/>
    </source>
</evidence>
<name>A0A6P1T0I8_9RHOB</name>
<accession>A0A6P1T0I8</accession>
<dbReference type="InterPro" id="IPR009056">
    <property type="entry name" value="Cyt_c-like_dom"/>
</dbReference>
<evidence type="ECO:0000256" key="2">
    <source>
        <dbReference type="ARBA" id="ARBA00022723"/>
    </source>
</evidence>
<protein>
    <recommendedName>
        <fullName evidence="5">Cytochrome c domain-containing protein</fullName>
    </recommendedName>
</protein>
<gene>
    <name evidence="6" type="ORF">GO499_08775</name>
</gene>
<keyword evidence="3 4" id="KW-0408">Iron</keyword>
<dbReference type="SUPFAM" id="SSF46626">
    <property type="entry name" value="Cytochrome c"/>
    <property type="match status" value="1"/>
</dbReference>
<dbReference type="GO" id="GO:0020037">
    <property type="term" value="F:heme binding"/>
    <property type="evidence" value="ECO:0007669"/>
    <property type="project" value="InterPro"/>
</dbReference>
<dbReference type="GO" id="GO:0009055">
    <property type="term" value="F:electron transfer activity"/>
    <property type="evidence" value="ECO:0007669"/>
    <property type="project" value="InterPro"/>
</dbReference>
<proteinExistence type="predicted"/>
<evidence type="ECO:0000313" key="6">
    <source>
        <dbReference type="EMBL" id="QHQ35285.1"/>
    </source>
</evidence>
<evidence type="ECO:0000256" key="4">
    <source>
        <dbReference type="PROSITE-ProRule" id="PRU00433"/>
    </source>
</evidence>
<dbReference type="GO" id="GO:0046872">
    <property type="term" value="F:metal ion binding"/>
    <property type="evidence" value="ECO:0007669"/>
    <property type="project" value="UniProtKB-KW"/>
</dbReference>
<sequence length="241" mass="25764">MIAAATLALGLTHSAFGDGHGLTISAPDELVATGVFDYILPRFRLKTQIPVAIAGDGDISVAERANGGVFEWDGRSWGLLGTAETDSAAVFAEWLRSEVGQNTLTAFQPDGTQIFFAPEIDAISEDEVVFEGDEMAGDRLAHQHCGRCHVVSERNRMGGISSTPSFGAMKNFSDWEGKFAGFFTLNPHPSFTQIEGFTEPFPEGLPPAIAPILLTEEEYNAILAYVSSIPVKDLGGAIIAN</sequence>
<evidence type="ECO:0000313" key="7">
    <source>
        <dbReference type="Proteomes" id="UP000464495"/>
    </source>
</evidence>